<evidence type="ECO:0000313" key="2">
    <source>
        <dbReference type="Proteomes" id="UP000593567"/>
    </source>
</evidence>
<dbReference type="EMBL" id="VXIV02000873">
    <property type="protein sequence ID" value="KAF6035469.1"/>
    <property type="molecule type" value="Genomic_DNA"/>
</dbReference>
<evidence type="ECO:0000313" key="1">
    <source>
        <dbReference type="EMBL" id="KAF6035469.1"/>
    </source>
</evidence>
<reference evidence="1" key="1">
    <citation type="submission" date="2020-06" db="EMBL/GenBank/DDBJ databases">
        <title>Draft genome of Bugula neritina, a colonial animal packing powerful symbionts and potential medicines.</title>
        <authorList>
            <person name="Rayko M."/>
        </authorList>
    </citation>
    <scope>NUCLEOTIDE SEQUENCE [LARGE SCALE GENOMIC DNA]</scope>
    <source>
        <strain evidence="1">Kwan_BN1</strain>
    </source>
</reference>
<dbReference type="Proteomes" id="UP000593567">
    <property type="component" value="Unassembled WGS sequence"/>
</dbReference>
<sequence>MDLLNFSNGDCVESSISFADCPFTIVPYKDLLILGISLDGPKTEIVVCDKELNIVNSWKVEGTACDIAVVENKVVCQGSAW</sequence>
<gene>
    <name evidence="1" type="ORF">EB796_006220</name>
</gene>
<organism evidence="1 2">
    <name type="scientific">Bugula neritina</name>
    <name type="common">Brown bryozoan</name>
    <name type="synonym">Sertularia neritina</name>
    <dbReference type="NCBI Taxonomy" id="10212"/>
    <lineage>
        <taxon>Eukaryota</taxon>
        <taxon>Metazoa</taxon>
        <taxon>Spiralia</taxon>
        <taxon>Lophotrochozoa</taxon>
        <taxon>Bryozoa</taxon>
        <taxon>Gymnolaemata</taxon>
        <taxon>Cheilostomatida</taxon>
        <taxon>Flustrina</taxon>
        <taxon>Buguloidea</taxon>
        <taxon>Bugulidae</taxon>
        <taxon>Bugula</taxon>
    </lineage>
</organism>
<proteinExistence type="predicted"/>
<comment type="caution">
    <text evidence="1">The sequence shown here is derived from an EMBL/GenBank/DDBJ whole genome shotgun (WGS) entry which is preliminary data.</text>
</comment>
<name>A0A7J7K9Y9_BUGNE</name>
<protein>
    <submittedName>
        <fullName evidence="1">Uncharacterized protein</fullName>
    </submittedName>
</protein>
<keyword evidence="2" id="KW-1185">Reference proteome</keyword>
<accession>A0A7J7K9Y9</accession>
<dbReference type="AlphaFoldDB" id="A0A7J7K9Y9"/>